<dbReference type="Pfam" id="PF13671">
    <property type="entry name" value="AAA_33"/>
    <property type="match status" value="1"/>
</dbReference>
<dbReference type="Gene3D" id="3.40.50.300">
    <property type="entry name" value="P-loop containing nucleotide triphosphate hydrolases"/>
    <property type="match status" value="1"/>
</dbReference>
<evidence type="ECO:0000313" key="1">
    <source>
        <dbReference type="EMBL" id="NEE14158.1"/>
    </source>
</evidence>
<sequence length="192" mass="21618">MTRTEKPLLVWINGPFGAGKSTVTDELSRAAGEVIVFDPEEVGFHLRTWVPLPASGDFQDLACWRDVVGQTCAAFARHYPSRLLLVPMTVVNDDYRQEIFDILRKSTDQVLHVWLSVTRQTLADRITHQVIWPDDPERDAEVRAWRLAQIDGAMTAESRLGADTVVLPTDDTRPRQLAERILAEAARRTGKA</sequence>
<comment type="caution">
    <text evidence="1">The sequence shown here is derived from an EMBL/GenBank/DDBJ whole genome shotgun (WGS) entry which is preliminary data.</text>
</comment>
<dbReference type="InterPro" id="IPR027417">
    <property type="entry name" value="P-loop_NTPase"/>
</dbReference>
<proteinExistence type="predicted"/>
<accession>A0A6G3X8N3</accession>
<dbReference type="SUPFAM" id="SSF52540">
    <property type="entry name" value="P-loop containing nucleoside triphosphate hydrolases"/>
    <property type="match status" value="1"/>
</dbReference>
<organism evidence="1">
    <name type="scientific">Streptomyces sp. SID7499</name>
    <dbReference type="NCBI Taxonomy" id="2706086"/>
    <lineage>
        <taxon>Bacteria</taxon>
        <taxon>Bacillati</taxon>
        <taxon>Actinomycetota</taxon>
        <taxon>Actinomycetes</taxon>
        <taxon>Kitasatosporales</taxon>
        <taxon>Streptomycetaceae</taxon>
        <taxon>Streptomyces</taxon>
    </lineage>
</organism>
<dbReference type="EMBL" id="JAAGMN010005032">
    <property type="protein sequence ID" value="NEE14158.1"/>
    <property type="molecule type" value="Genomic_DNA"/>
</dbReference>
<gene>
    <name evidence="1" type="ORF">G3M58_47830</name>
</gene>
<dbReference type="AlphaFoldDB" id="A0A6G3X8N3"/>
<reference evidence="1" key="1">
    <citation type="submission" date="2020-01" db="EMBL/GenBank/DDBJ databases">
        <title>Insect and environment-associated Actinomycetes.</title>
        <authorList>
            <person name="Currrie C."/>
            <person name="Chevrette M."/>
            <person name="Carlson C."/>
            <person name="Stubbendieck R."/>
            <person name="Wendt-Pienkowski E."/>
        </authorList>
    </citation>
    <scope>NUCLEOTIDE SEQUENCE</scope>
    <source>
        <strain evidence="1">SID7499</strain>
    </source>
</reference>
<name>A0A6G3X8N3_9ACTN</name>
<protein>
    <submittedName>
        <fullName evidence="1">Tunicamycin resistance protein</fullName>
    </submittedName>
</protein>